<sequence length="305" mass="32689">NQNHGTINNATWNNDVPQNAAPTATAQSVAGNEDVVQTITLAGSDADGDALTYALATNPSNGTATLDDLANLSFDGVDDYVEVPDIGNLDAFTFEMWVRIDGSIGEYKGLFGTQSWGVSRVHWQIGSDNNLRCSIDGGGGSTYGVVGNYIFDESTIGQWFHLAASYQSGETVKLFVNGVFDGEANMTQTVNLTGLRIGDVFTQPRYFDGIIDEVRISNTNRYTEDFTPSFVLDDDDNTIMLYHFNEGTGTTITDLSGNGNDGTINGATWNQEAAVTYTPNANYNGSDSFTFTASDGELTSEAATV</sequence>
<feature type="non-terminal residue" evidence="3">
    <location>
        <position position="1"/>
    </location>
</feature>
<feature type="non-terminal residue" evidence="3">
    <location>
        <position position="305"/>
    </location>
</feature>
<dbReference type="SUPFAM" id="SSF49899">
    <property type="entry name" value="Concanavalin A-like lectins/glucanases"/>
    <property type="match status" value="1"/>
</dbReference>
<name>A0A382T2S4_9ZZZZ</name>
<organism evidence="3">
    <name type="scientific">marine metagenome</name>
    <dbReference type="NCBI Taxonomy" id="408172"/>
    <lineage>
        <taxon>unclassified sequences</taxon>
        <taxon>metagenomes</taxon>
        <taxon>ecological metagenomes</taxon>
    </lineage>
</organism>
<feature type="region of interest" description="Disordered" evidence="1">
    <location>
        <begin position="1"/>
        <end position="29"/>
    </location>
</feature>
<evidence type="ECO:0000313" key="3">
    <source>
        <dbReference type="EMBL" id="SVD16356.1"/>
    </source>
</evidence>
<dbReference type="Pfam" id="PF13385">
    <property type="entry name" value="Laminin_G_3"/>
    <property type="match status" value="1"/>
</dbReference>
<dbReference type="Pfam" id="PF17803">
    <property type="entry name" value="Cadherin_4"/>
    <property type="match status" value="1"/>
</dbReference>
<dbReference type="InterPro" id="IPR013320">
    <property type="entry name" value="ConA-like_dom_sf"/>
</dbReference>
<dbReference type="EMBL" id="UINC01133429">
    <property type="protein sequence ID" value="SVD16356.1"/>
    <property type="molecule type" value="Genomic_DNA"/>
</dbReference>
<evidence type="ECO:0000259" key="2">
    <source>
        <dbReference type="Pfam" id="PF17803"/>
    </source>
</evidence>
<evidence type="ECO:0000256" key="1">
    <source>
        <dbReference type="SAM" id="MobiDB-lite"/>
    </source>
</evidence>
<gene>
    <name evidence="3" type="ORF">METZ01_LOCUS369210</name>
</gene>
<accession>A0A382T2S4</accession>
<dbReference type="AlphaFoldDB" id="A0A382T2S4"/>
<protein>
    <recommendedName>
        <fullName evidence="2">RapA2 cadherin-like domain-containing protein</fullName>
    </recommendedName>
</protein>
<reference evidence="3" key="1">
    <citation type="submission" date="2018-05" db="EMBL/GenBank/DDBJ databases">
        <authorList>
            <person name="Lanie J.A."/>
            <person name="Ng W.-L."/>
            <person name="Kazmierczak K.M."/>
            <person name="Andrzejewski T.M."/>
            <person name="Davidsen T.M."/>
            <person name="Wayne K.J."/>
            <person name="Tettelin H."/>
            <person name="Glass J.I."/>
            <person name="Rusch D."/>
            <person name="Podicherti R."/>
            <person name="Tsui H.-C.T."/>
            <person name="Winkler M.E."/>
        </authorList>
    </citation>
    <scope>NUCLEOTIDE SEQUENCE</scope>
</reference>
<feature type="domain" description="RapA2 cadherin-like" evidence="2">
    <location>
        <begin position="17"/>
        <end position="68"/>
    </location>
</feature>
<dbReference type="InterPro" id="IPR040853">
    <property type="entry name" value="RapA2_cadherin-like"/>
</dbReference>
<dbReference type="Pfam" id="PF17963">
    <property type="entry name" value="Big_9"/>
    <property type="match status" value="1"/>
</dbReference>
<proteinExistence type="predicted"/>
<dbReference type="Gene3D" id="2.60.120.200">
    <property type="match status" value="2"/>
</dbReference>